<dbReference type="AlphaFoldDB" id="A0AAD6Q6K6"/>
<evidence type="ECO:0000313" key="2">
    <source>
        <dbReference type="Proteomes" id="UP001164929"/>
    </source>
</evidence>
<protein>
    <submittedName>
        <fullName evidence="1">Uncharacterized protein</fullName>
    </submittedName>
</protein>
<gene>
    <name evidence="1" type="ORF">NC653_027241</name>
</gene>
<proteinExistence type="predicted"/>
<accession>A0AAD6Q6K6</accession>
<evidence type="ECO:0000313" key="1">
    <source>
        <dbReference type="EMBL" id="KAJ6979013.1"/>
    </source>
</evidence>
<sequence length="117" mass="12533">MVYITGISKSQSHIYLTSYMTSASLSRVATDIAWWVSLSRQDIAGGVLNHVNSRIDGVFMSSFVVLRSNSSLSLCRGWQWDPEGRSGGQGTGAGSAMKVGMLSPGINTETPLAYTVI</sequence>
<dbReference type="Proteomes" id="UP001164929">
    <property type="component" value="Chromosome 11"/>
</dbReference>
<reference evidence="1" key="1">
    <citation type="journal article" date="2023" name="Mol. Ecol. Resour.">
        <title>Chromosome-level genome assembly of a triploid poplar Populus alba 'Berolinensis'.</title>
        <authorList>
            <person name="Chen S."/>
            <person name="Yu Y."/>
            <person name="Wang X."/>
            <person name="Wang S."/>
            <person name="Zhang T."/>
            <person name="Zhou Y."/>
            <person name="He R."/>
            <person name="Meng N."/>
            <person name="Wang Y."/>
            <person name="Liu W."/>
            <person name="Liu Z."/>
            <person name="Liu J."/>
            <person name="Guo Q."/>
            <person name="Huang H."/>
            <person name="Sederoff R.R."/>
            <person name="Wang G."/>
            <person name="Qu G."/>
            <person name="Chen S."/>
        </authorList>
    </citation>
    <scope>NUCLEOTIDE SEQUENCE</scope>
    <source>
        <strain evidence="1">SC-2020</strain>
    </source>
</reference>
<dbReference type="EMBL" id="JAQIZT010000011">
    <property type="protein sequence ID" value="KAJ6979013.1"/>
    <property type="molecule type" value="Genomic_DNA"/>
</dbReference>
<keyword evidence="2" id="KW-1185">Reference proteome</keyword>
<name>A0AAD6Q6K6_9ROSI</name>
<organism evidence="1 2">
    <name type="scientific">Populus alba x Populus x berolinensis</name>
    <dbReference type="NCBI Taxonomy" id="444605"/>
    <lineage>
        <taxon>Eukaryota</taxon>
        <taxon>Viridiplantae</taxon>
        <taxon>Streptophyta</taxon>
        <taxon>Embryophyta</taxon>
        <taxon>Tracheophyta</taxon>
        <taxon>Spermatophyta</taxon>
        <taxon>Magnoliopsida</taxon>
        <taxon>eudicotyledons</taxon>
        <taxon>Gunneridae</taxon>
        <taxon>Pentapetalae</taxon>
        <taxon>rosids</taxon>
        <taxon>fabids</taxon>
        <taxon>Malpighiales</taxon>
        <taxon>Salicaceae</taxon>
        <taxon>Saliceae</taxon>
        <taxon>Populus</taxon>
    </lineage>
</organism>
<comment type="caution">
    <text evidence="1">The sequence shown here is derived from an EMBL/GenBank/DDBJ whole genome shotgun (WGS) entry which is preliminary data.</text>
</comment>